<accession>A0ABV8V5H9</accession>
<dbReference type="RefSeq" id="WP_290259251.1">
    <property type="nucleotide sequence ID" value="NZ_JAUFQG010000004.1"/>
</dbReference>
<gene>
    <name evidence="1" type="ORF">ACFOX3_10300</name>
</gene>
<dbReference type="Proteomes" id="UP001595840">
    <property type="component" value="Unassembled WGS sequence"/>
</dbReference>
<reference evidence="2" key="1">
    <citation type="journal article" date="2019" name="Int. J. Syst. Evol. Microbiol.">
        <title>The Global Catalogue of Microorganisms (GCM) 10K type strain sequencing project: providing services to taxonomists for standard genome sequencing and annotation.</title>
        <authorList>
            <consortium name="The Broad Institute Genomics Platform"/>
            <consortium name="The Broad Institute Genome Sequencing Center for Infectious Disease"/>
            <person name="Wu L."/>
            <person name="Ma J."/>
        </authorList>
    </citation>
    <scope>NUCLEOTIDE SEQUENCE [LARGE SCALE GENOMIC DNA]</scope>
    <source>
        <strain evidence="2">CECT 8570</strain>
    </source>
</reference>
<dbReference type="EMBL" id="JBHSCX010000008">
    <property type="protein sequence ID" value="MFC4362696.1"/>
    <property type="molecule type" value="Genomic_DNA"/>
</dbReference>
<comment type="caution">
    <text evidence="1">The sequence shown here is derived from an EMBL/GenBank/DDBJ whole genome shotgun (WGS) entry which is preliminary data.</text>
</comment>
<evidence type="ECO:0000313" key="1">
    <source>
        <dbReference type="EMBL" id="MFC4362696.1"/>
    </source>
</evidence>
<protein>
    <submittedName>
        <fullName evidence="1">Uncharacterized protein</fullName>
    </submittedName>
</protein>
<name>A0ABV8V5H9_9GAMM</name>
<proteinExistence type="predicted"/>
<evidence type="ECO:0000313" key="2">
    <source>
        <dbReference type="Proteomes" id="UP001595840"/>
    </source>
</evidence>
<sequence>MPRYRCEQHRFESDFLFRCGNIDRSTDWAPKNPRLAQRFYEILRSDDMMRIAAEMSDSLMTHSLESSKDSPYISTASCPHCLLATEDDEVQAIMARYEYRLYSFLLPVTGGKRAFSLAMTGDTVGGHETEQLVITFPGTSLLDYWTGGFIAPEQAGPNWPMDDKSKS</sequence>
<keyword evidence="2" id="KW-1185">Reference proteome</keyword>
<organism evidence="1 2">
    <name type="scientific">Simiduia curdlanivorans</name>
    <dbReference type="NCBI Taxonomy" id="1492769"/>
    <lineage>
        <taxon>Bacteria</taxon>
        <taxon>Pseudomonadati</taxon>
        <taxon>Pseudomonadota</taxon>
        <taxon>Gammaproteobacteria</taxon>
        <taxon>Cellvibrionales</taxon>
        <taxon>Cellvibrionaceae</taxon>
        <taxon>Simiduia</taxon>
    </lineage>
</organism>